<dbReference type="Pfam" id="PF02014">
    <property type="entry name" value="Reeler"/>
    <property type="match status" value="1"/>
</dbReference>
<feature type="region of interest" description="Disordered" evidence="1">
    <location>
        <begin position="315"/>
        <end position="334"/>
    </location>
</feature>
<feature type="compositionally biased region" description="Low complexity" evidence="1">
    <location>
        <begin position="348"/>
        <end position="414"/>
    </location>
</feature>
<evidence type="ECO:0000313" key="4">
    <source>
        <dbReference type="EMBL" id="TKS93247.1"/>
    </source>
</evidence>
<keyword evidence="2" id="KW-0472">Membrane</keyword>
<evidence type="ECO:0000259" key="3">
    <source>
        <dbReference type="PROSITE" id="PS51019"/>
    </source>
</evidence>
<evidence type="ECO:0000256" key="1">
    <source>
        <dbReference type="SAM" id="MobiDB-lite"/>
    </source>
</evidence>
<dbReference type="CDD" id="cd08544">
    <property type="entry name" value="Reeler"/>
    <property type="match status" value="1"/>
</dbReference>
<feature type="compositionally biased region" description="Low complexity" evidence="1">
    <location>
        <begin position="421"/>
        <end position="435"/>
    </location>
</feature>
<keyword evidence="2" id="KW-1133">Transmembrane helix</keyword>
<evidence type="ECO:0000313" key="5">
    <source>
        <dbReference type="Proteomes" id="UP000298787"/>
    </source>
</evidence>
<dbReference type="Gene3D" id="2.60.40.4060">
    <property type="entry name" value="Reeler domain"/>
    <property type="match status" value="1"/>
</dbReference>
<organism evidence="4 5">
    <name type="scientific">Collichthys lucidus</name>
    <name type="common">Big head croaker</name>
    <name type="synonym">Sciaena lucida</name>
    <dbReference type="NCBI Taxonomy" id="240159"/>
    <lineage>
        <taxon>Eukaryota</taxon>
        <taxon>Metazoa</taxon>
        <taxon>Chordata</taxon>
        <taxon>Craniata</taxon>
        <taxon>Vertebrata</taxon>
        <taxon>Euteleostomi</taxon>
        <taxon>Actinopterygii</taxon>
        <taxon>Neopterygii</taxon>
        <taxon>Teleostei</taxon>
        <taxon>Neoteleostei</taxon>
        <taxon>Acanthomorphata</taxon>
        <taxon>Eupercaria</taxon>
        <taxon>Sciaenidae</taxon>
        <taxon>Collichthys</taxon>
    </lineage>
</organism>
<reference evidence="4 5" key="1">
    <citation type="submission" date="2019-01" db="EMBL/GenBank/DDBJ databases">
        <title>Genome Assembly of Collichthys lucidus.</title>
        <authorList>
            <person name="Cai M."/>
            <person name="Xiao S."/>
        </authorList>
    </citation>
    <scope>NUCLEOTIDE SEQUENCE [LARGE SCALE GENOMIC DNA]</scope>
    <source>
        <strain evidence="4">JT15FE1705JMU</strain>
        <tissue evidence="4">Muscle</tissue>
    </source>
</reference>
<gene>
    <name evidence="4" type="ORF">D9C73_026766</name>
</gene>
<feature type="domain" description="Reelin" evidence="3">
    <location>
        <begin position="1"/>
        <end position="163"/>
    </location>
</feature>
<accession>A0A4U5VWM7</accession>
<feature type="region of interest" description="Disordered" evidence="1">
    <location>
        <begin position="244"/>
        <end position="305"/>
    </location>
</feature>
<dbReference type="InterPro" id="IPR002861">
    <property type="entry name" value="Reeler_dom"/>
</dbReference>
<dbReference type="AlphaFoldDB" id="A0A4U5VWM7"/>
<dbReference type="InterPro" id="IPR051237">
    <property type="entry name" value="Ferric-chelate_Red/DefProt"/>
</dbReference>
<dbReference type="GO" id="GO:0016020">
    <property type="term" value="C:membrane"/>
    <property type="evidence" value="ECO:0007669"/>
    <property type="project" value="TreeGrafter"/>
</dbReference>
<dbReference type="InterPro" id="IPR042307">
    <property type="entry name" value="Reeler_sf"/>
</dbReference>
<feature type="compositionally biased region" description="Polar residues" evidence="1">
    <location>
        <begin position="457"/>
        <end position="467"/>
    </location>
</feature>
<feature type="compositionally biased region" description="Polar residues" evidence="1">
    <location>
        <begin position="244"/>
        <end position="293"/>
    </location>
</feature>
<feature type="compositionally biased region" description="Low complexity" evidence="1">
    <location>
        <begin position="324"/>
        <end position="333"/>
    </location>
</feature>
<feature type="region of interest" description="Disordered" evidence="1">
    <location>
        <begin position="340"/>
        <end position="467"/>
    </location>
</feature>
<evidence type="ECO:0000256" key="2">
    <source>
        <dbReference type="SAM" id="Phobius"/>
    </source>
</evidence>
<protein>
    <submittedName>
        <fullName evidence="4">Putative defense protein Hdd11-like</fullName>
    </submittedName>
</protein>
<dbReference type="EMBL" id="CM014101">
    <property type="protein sequence ID" value="TKS93247.1"/>
    <property type="molecule type" value="Genomic_DNA"/>
</dbReference>
<feature type="region of interest" description="Disordered" evidence="1">
    <location>
        <begin position="514"/>
        <end position="538"/>
    </location>
</feature>
<dbReference type="Proteomes" id="UP000298787">
    <property type="component" value="Chromosome 24"/>
</dbReference>
<sequence length="632" mass="68223">MIPGHIRAQPLDPQHSHVTLRASASSYLPGQLVTVTVRSSRDFMGFLLQARGAGVGVREKTGVGGGVRSLRLGPVLVGGSWALTPPGTHTLRCLSEGDTLTHSDKQLKRNLSFVWRAPDVPMGDIRFYITVVQSYFIYWAGIESTVVHDGSHSPWSMSNITGVDGRNLELQEDPVTAPPVEAQRMEDATTVLPDITVQNSASHHSLASLSSLEVEDMKIKDPKPFTVSEMKDTALDPEISTVAIPSTDHSFHITNAPRSADQNPRGPTQDQTSSVKFLSTQPWRTSLTQSQETSTHRPNRGSTRVSIQTSLAHAFSPSMKNQPKKAAALSALPSPSPISIPPEFPFVQPSSPSTMPSSLTSSQSHYPSSTPFSSSSSSSITSSTSSSPSSTFSPALSSSSNPLSALSISSATTQPSPPPSSSSTSSFNSLATSPSLMSTSPHPEPSPAPRRSLYHPLTSTSTTVPSQQLSLGQRLLIQNHIKPSNPEPNLHLPTPRTIVHPNSEPHPNFKLNLGHKLKPNLPNTKPKRPSNPSETPKYPDIIPRHSAWELGMLLGCSAGLGMVLVVGVRYMYRQACGKRTEVTLNDREREYGSGERGLIHVQECGDLVRVRRIRENSFVLLAEYDILASPGD</sequence>
<feature type="transmembrane region" description="Helical" evidence="2">
    <location>
        <begin position="550"/>
        <end position="572"/>
    </location>
</feature>
<dbReference type="PROSITE" id="PS51019">
    <property type="entry name" value="REELIN"/>
    <property type="match status" value="1"/>
</dbReference>
<name>A0A4U5VWM7_COLLU</name>
<keyword evidence="2" id="KW-0812">Transmembrane</keyword>
<keyword evidence="5" id="KW-1185">Reference proteome</keyword>
<proteinExistence type="predicted"/>
<dbReference type="PANTHER" id="PTHR45828:SF51">
    <property type="entry name" value="REELIN DOMAIN-CONTAINING PROTEIN 1"/>
    <property type="match status" value="1"/>
</dbReference>
<dbReference type="PANTHER" id="PTHR45828">
    <property type="entry name" value="CYTOCHROME B561/FERRIC REDUCTASE TRANSMEMBRANE"/>
    <property type="match status" value="1"/>
</dbReference>